<feature type="domain" description="HTH tetR-type" evidence="5">
    <location>
        <begin position="14"/>
        <end position="73"/>
    </location>
</feature>
<dbReference type="EMBL" id="BMNT01000044">
    <property type="protein sequence ID" value="GGL12383.1"/>
    <property type="molecule type" value="Genomic_DNA"/>
</dbReference>
<name>A0A917RK43_9ACTN</name>
<protein>
    <submittedName>
        <fullName evidence="6">TetR family transcriptional regulator</fullName>
    </submittedName>
</protein>
<dbReference type="Proteomes" id="UP000645217">
    <property type="component" value="Unassembled WGS sequence"/>
</dbReference>
<dbReference type="SUPFAM" id="SSF48498">
    <property type="entry name" value="Tetracyclin repressor-like, C-terminal domain"/>
    <property type="match status" value="1"/>
</dbReference>
<reference evidence="6" key="1">
    <citation type="journal article" date="2014" name="Int. J. Syst. Evol. Microbiol.">
        <title>Complete genome sequence of Corynebacterium casei LMG S-19264T (=DSM 44701T), isolated from a smear-ripened cheese.</title>
        <authorList>
            <consortium name="US DOE Joint Genome Institute (JGI-PGF)"/>
            <person name="Walter F."/>
            <person name="Albersmeier A."/>
            <person name="Kalinowski J."/>
            <person name="Ruckert C."/>
        </authorList>
    </citation>
    <scope>NUCLEOTIDE SEQUENCE</scope>
    <source>
        <strain evidence="6">JCM 13064</strain>
    </source>
</reference>
<dbReference type="GO" id="GO:0000976">
    <property type="term" value="F:transcription cis-regulatory region binding"/>
    <property type="evidence" value="ECO:0007669"/>
    <property type="project" value="TreeGrafter"/>
</dbReference>
<comment type="caution">
    <text evidence="6">The sequence shown here is derived from an EMBL/GenBank/DDBJ whole genome shotgun (WGS) entry which is preliminary data.</text>
</comment>
<evidence type="ECO:0000313" key="7">
    <source>
        <dbReference type="Proteomes" id="UP000645217"/>
    </source>
</evidence>
<evidence type="ECO:0000256" key="2">
    <source>
        <dbReference type="ARBA" id="ARBA00023125"/>
    </source>
</evidence>
<accession>A0A917RK43</accession>
<reference evidence="6" key="2">
    <citation type="submission" date="2020-09" db="EMBL/GenBank/DDBJ databases">
        <authorList>
            <person name="Sun Q."/>
            <person name="Ohkuma M."/>
        </authorList>
    </citation>
    <scope>NUCLEOTIDE SEQUENCE</scope>
    <source>
        <strain evidence="6">JCM 13064</strain>
    </source>
</reference>
<keyword evidence="7" id="KW-1185">Reference proteome</keyword>
<sequence>MVYPLNVTLRADSARVRERMLAAARARIAAGDLELPLNAIAKDAGVGVGTVYRHFADRQALLESLASDGFRELVAAAAAAADNPDIADGLRNLLRAGLNHQLADPALAAILSAPESQDAEILALARELLTLSERVLDRARAAGVIRPDIVPDDVRRLTCGLQHAIRSGDDDDAAIDRYLDILLRGLRP</sequence>
<dbReference type="PANTHER" id="PTHR30055:SF234">
    <property type="entry name" value="HTH-TYPE TRANSCRIPTIONAL REGULATOR BETI"/>
    <property type="match status" value="1"/>
</dbReference>
<dbReference type="GO" id="GO:0003700">
    <property type="term" value="F:DNA-binding transcription factor activity"/>
    <property type="evidence" value="ECO:0007669"/>
    <property type="project" value="TreeGrafter"/>
</dbReference>
<dbReference type="SUPFAM" id="SSF46689">
    <property type="entry name" value="Homeodomain-like"/>
    <property type="match status" value="1"/>
</dbReference>
<dbReference type="InterPro" id="IPR049445">
    <property type="entry name" value="TetR_SbtR-like_C"/>
</dbReference>
<dbReference type="InterPro" id="IPR050109">
    <property type="entry name" value="HTH-type_TetR-like_transc_reg"/>
</dbReference>
<evidence type="ECO:0000256" key="3">
    <source>
        <dbReference type="ARBA" id="ARBA00023163"/>
    </source>
</evidence>
<evidence type="ECO:0000313" key="6">
    <source>
        <dbReference type="EMBL" id="GGL12383.1"/>
    </source>
</evidence>
<evidence type="ECO:0000256" key="4">
    <source>
        <dbReference type="PROSITE-ProRule" id="PRU00335"/>
    </source>
</evidence>
<dbReference type="PROSITE" id="PS50977">
    <property type="entry name" value="HTH_TETR_2"/>
    <property type="match status" value="1"/>
</dbReference>
<dbReference type="InterPro" id="IPR001647">
    <property type="entry name" value="HTH_TetR"/>
</dbReference>
<keyword evidence="1" id="KW-0805">Transcription regulation</keyword>
<organism evidence="6 7">
    <name type="scientific">Sphaerisporangium melleum</name>
    <dbReference type="NCBI Taxonomy" id="321316"/>
    <lineage>
        <taxon>Bacteria</taxon>
        <taxon>Bacillati</taxon>
        <taxon>Actinomycetota</taxon>
        <taxon>Actinomycetes</taxon>
        <taxon>Streptosporangiales</taxon>
        <taxon>Streptosporangiaceae</taxon>
        <taxon>Sphaerisporangium</taxon>
    </lineage>
</organism>
<evidence type="ECO:0000256" key="1">
    <source>
        <dbReference type="ARBA" id="ARBA00023015"/>
    </source>
</evidence>
<proteinExistence type="predicted"/>
<dbReference type="InterPro" id="IPR009057">
    <property type="entry name" value="Homeodomain-like_sf"/>
</dbReference>
<gene>
    <name evidence="6" type="ORF">GCM10007964_63040</name>
</gene>
<keyword evidence="3" id="KW-0804">Transcription</keyword>
<dbReference type="Pfam" id="PF00440">
    <property type="entry name" value="TetR_N"/>
    <property type="match status" value="1"/>
</dbReference>
<dbReference type="Gene3D" id="1.10.357.10">
    <property type="entry name" value="Tetracycline Repressor, domain 2"/>
    <property type="match status" value="1"/>
</dbReference>
<keyword evidence="2 4" id="KW-0238">DNA-binding</keyword>
<dbReference type="InterPro" id="IPR036271">
    <property type="entry name" value="Tet_transcr_reg_TetR-rel_C_sf"/>
</dbReference>
<feature type="DNA-binding region" description="H-T-H motif" evidence="4">
    <location>
        <begin position="36"/>
        <end position="55"/>
    </location>
</feature>
<dbReference type="PANTHER" id="PTHR30055">
    <property type="entry name" value="HTH-TYPE TRANSCRIPTIONAL REGULATOR RUTR"/>
    <property type="match status" value="1"/>
</dbReference>
<evidence type="ECO:0000259" key="5">
    <source>
        <dbReference type="PROSITE" id="PS50977"/>
    </source>
</evidence>
<dbReference type="AlphaFoldDB" id="A0A917RK43"/>
<dbReference type="Pfam" id="PF21597">
    <property type="entry name" value="TetR_C_43"/>
    <property type="match status" value="1"/>
</dbReference>